<evidence type="ECO:0000313" key="1">
    <source>
        <dbReference type="EMBL" id="KXS13458.1"/>
    </source>
</evidence>
<sequence length="153" mass="17475">MCGGLFQASTISHHPNMSAIQDQKTLFQEELLRRNSARQITHDLKDEQQRRSQVCWCTHLTRSPPRTTTETPEKTRKLRESTERAVQLTFGDMPMACHVAEGCPVTQTNLTQSGQIFEFGASILFREHSELTFHVYHLIGTQGKGVCQRFNLD</sequence>
<dbReference type="EMBL" id="KQ965777">
    <property type="protein sequence ID" value="KXS13458.1"/>
    <property type="molecule type" value="Genomic_DNA"/>
</dbReference>
<dbReference type="Proteomes" id="UP000070544">
    <property type="component" value="Unassembled WGS sequence"/>
</dbReference>
<reference evidence="1 2" key="1">
    <citation type="journal article" date="2015" name="Genome Biol. Evol.">
        <title>Phylogenomic analyses indicate that early fungi evolved digesting cell walls of algal ancestors of land plants.</title>
        <authorList>
            <person name="Chang Y."/>
            <person name="Wang S."/>
            <person name="Sekimoto S."/>
            <person name="Aerts A.L."/>
            <person name="Choi C."/>
            <person name="Clum A."/>
            <person name="LaButti K.M."/>
            <person name="Lindquist E.A."/>
            <person name="Yee Ngan C."/>
            <person name="Ohm R.A."/>
            <person name="Salamov A.A."/>
            <person name="Grigoriev I.V."/>
            <person name="Spatafora J.W."/>
            <person name="Berbee M.L."/>
        </authorList>
    </citation>
    <scope>NUCLEOTIDE SEQUENCE [LARGE SCALE GENOMIC DNA]</scope>
    <source>
        <strain evidence="1 2">JEL478</strain>
    </source>
</reference>
<dbReference type="AlphaFoldDB" id="A0A139A9U5"/>
<protein>
    <submittedName>
        <fullName evidence="1">Uncharacterized protein</fullName>
    </submittedName>
</protein>
<gene>
    <name evidence="1" type="ORF">M427DRAFT_367338</name>
</gene>
<organism evidence="1 2">
    <name type="scientific">Gonapodya prolifera (strain JEL478)</name>
    <name type="common">Monoblepharis prolifera</name>
    <dbReference type="NCBI Taxonomy" id="1344416"/>
    <lineage>
        <taxon>Eukaryota</taxon>
        <taxon>Fungi</taxon>
        <taxon>Fungi incertae sedis</taxon>
        <taxon>Chytridiomycota</taxon>
        <taxon>Chytridiomycota incertae sedis</taxon>
        <taxon>Monoblepharidomycetes</taxon>
        <taxon>Monoblepharidales</taxon>
        <taxon>Gonapodyaceae</taxon>
        <taxon>Gonapodya</taxon>
    </lineage>
</organism>
<name>A0A139A9U5_GONPJ</name>
<evidence type="ECO:0000313" key="2">
    <source>
        <dbReference type="Proteomes" id="UP000070544"/>
    </source>
</evidence>
<proteinExistence type="predicted"/>
<accession>A0A139A9U5</accession>
<keyword evidence="2" id="KW-1185">Reference proteome</keyword>